<gene>
    <name evidence="9 11" type="primary">cysQ</name>
    <name evidence="11" type="ORF">CNE99_05335</name>
</gene>
<name>A0A2A5WSY2_9GAMM</name>
<comment type="subcellular location">
    <subcellularLocation>
        <location evidence="9">Cell inner membrane</location>
        <topology evidence="9">Peripheral membrane protein</topology>
        <orientation evidence="9">Cytoplasmic side</orientation>
    </subcellularLocation>
</comment>
<comment type="catalytic activity">
    <reaction evidence="1 9">
        <text>adenosine 3',5'-bisphosphate + H2O = AMP + phosphate</text>
        <dbReference type="Rhea" id="RHEA:10040"/>
        <dbReference type="ChEBI" id="CHEBI:15377"/>
        <dbReference type="ChEBI" id="CHEBI:43474"/>
        <dbReference type="ChEBI" id="CHEBI:58343"/>
        <dbReference type="ChEBI" id="CHEBI:456215"/>
        <dbReference type="EC" id="3.1.3.7"/>
    </reaction>
</comment>
<organism evidence="11 12">
    <name type="scientific">OM182 bacterium MED-G24</name>
    <dbReference type="NCBI Taxonomy" id="1986255"/>
    <lineage>
        <taxon>Bacteria</taxon>
        <taxon>Pseudomonadati</taxon>
        <taxon>Pseudomonadota</taxon>
        <taxon>Gammaproteobacteria</taxon>
        <taxon>OMG group</taxon>
        <taxon>OM182 clade</taxon>
    </lineage>
</organism>
<evidence type="ECO:0000256" key="5">
    <source>
        <dbReference type="ARBA" id="ARBA00022723"/>
    </source>
</evidence>
<keyword evidence="6 9" id="KW-0378">Hydrolase</keyword>
<dbReference type="AlphaFoldDB" id="A0A2A5WSY2"/>
<comment type="function">
    <text evidence="9">Converts adenosine-3',5'-bisphosphate (PAP) to AMP.</text>
</comment>
<keyword evidence="4 9" id="KW-0997">Cell inner membrane</keyword>
<keyword evidence="5 9" id="KW-0479">Metal-binding</keyword>
<evidence type="ECO:0000313" key="12">
    <source>
        <dbReference type="Proteomes" id="UP000219327"/>
    </source>
</evidence>
<feature type="binding site" evidence="10">
    <location>
        <position position="91"/>
    </location>
    <ligand>
        <name>Mg(2+)</name>
        <dbReference type="ChEBI" id="CHEBI:18420"/>
        <label>1</label>
        <note>catalytic</note>
    </ligand>
</feature>
<evidence type="ECO:0000256" key="3">
    <source>
        <dbReference type="ARBA" id="ARBA00022475"/>
    </source>
</evidence>
<dbReference type="SUPFAM" id="SSF56655">
    <property type="entry name" value="Carbohydrate phosphatase"/>
    <property type="match status" value="1"/>
</dbReference>
<feature type="binding site" evidence="9">
    <location>
        <position position="224"/>
    </location>
    <ligand>
        <name>Mg(2+)</name>
        <dbReference type="ChEBI" id="CHEBI:18420"/>
        <label>2</label>
    </ligand>
</feature>
<feature type="binding site" evidence="10">
    <location>
        <position position="93"/>
    </location>
    <ligand>
        <name>Mg(2+)</name>
        <dbReference type="ChEBI" id="CHEBI:18420"/>
        <label>2</label>
    </ligand>
</feature>
<feature type="binding site" evidence="9">
    <location>
        <position position="224"/>
    </location>
    <ligand>
        <name>substrate</name>
    </ligand>
</feature>
<dbReference type="PANTHER" id="PTHR43028">
    <property type="entry name" value="3'(2'),5'-BISPHOSPHATE NUCLEOTIDASE 1"/>
    <property type="match status" value="1"/>
</dbReference>
<dbReference type="CDD" id="cd01638">
    <property type="entry name" value="CysQ"/>
    <property type="match status" value="1"/>
</dbReference>
<feature type="binding site" evidence="9">
    <location>
        <position position="93"/>
    </location>
    <ligand>
        <name>Mg(2+)</name>
        <dbReference type="ChEBI" id="CHEBI:18420"/>
        <label>1</label>
    </ligand>
</feature>
<evidence type="ECO:0000256" key="6">
    <source>
        <dbReference type="ARBA" id="ARBA00022801"/>
    </source>
</evidence>
<dbReference type="GO" id="GO:0000103">
    <property type="term" value="P:sulfate assimilation"/>
    <property type="evidence" value="ECO:0007669"/>
    <property type="project" value="TreeGrafter"/>
</dbReference>
<dbReference type="NCBIfam" id="TIGR01331">
    <property type="entry name" value="bisphos_cysQ"/>
    <property type="match status" value="1"/>
</dbReference>
<evidence type="ECO:0000256" key="4">
    <source>
        <dbReference type="ARBA" id="ARBA00022519"/>
    </source>
</evidence>
<evidence type="ECO:0000256" key="1">
    <source>
        <dbReference type="ARBA" id="ARBA00001625"/>
    </source>
</evidence>
<dbReference type="PROSITE" id="PS00629">
    <property type="entry name" value="IMP_1"/>
    <property type="match status" value="1"/>
</dbReference>
<dbReference type="InterPro" id="IPR020583">
    <property type="entry name" value="Inositol_monoP_metal-BS"/>
</dbReference>
<dbReference type="Gene3D" id="3.30.540.10">
    <property type="entry name" value="Fructose-1,6-Bisphosphatase, subunit A, domain 1"/>
    <property type="match status" value="1"/>
</dbReference>
<feature type="binding site" evidence="10">
    <location>
        <position position="71"/>
    </location>
    <ligand>
        <name>Mg(2+)</name>
        <dbReference type="ChEBI" id="CHEBI:18420"/>
        <label>1</label>
        <note>catalytic</note>
    </ligand>
</feature>
<dbReference type="EC" id="3.1.3.7" evidence="9"/>
<feature type="binding site" evidence="9">
    <location>
        <position position="71"/>
    </location>
    <ligand>
        <name>substrate</name>
    </ligand>
</feature>
<dbReference type="PROSITE" id="PS00630">
    <property type="entry name" value="IMP_2"/>
    <property type="match status" value="1"/>
</dbReference>
<evidence type="ECO:0000256" key="7">
    <source>
        <dbReference type="ARBA" id="ARBA00022842"/>
    </source>
</evidence>
<feature type="binding site" evidence="9">
    <location>
        <position position="71"/>
    </location>
    <ligand>
        <name>Mg(2+)</name>
        <dbReference type="ChEBI" id="CHEBI:18420"/>
        <label>1</label>
    </ligand>
</feature>
<dbReference type="GO" id="GO:0000287">
    <property type="term" value="F:magnesium ion binding"/>
    <property type="evidence" value="ECO:0007669"/>
    <property type="project" value="UniProtKB-UniRule"/>
</dbReference>
<dbReference type="GO" id="GO:0046854">
    <property type="term" value="P:phosphatidylinositol phosphate biosynthetic process"/>
    <property type="evidence" value="ECO:0007669"/>
    <property type="project" value="InterPro"/>
</dbReference>
<dbReference type="InterPro" id="IPR050725">
    <property type="entry name" value="CysQ/Inositol_MonoPase"/>
</dbReference>
<dbReference type="GO" id="GO:0008441">
    <property type="term" value="F:3'(2'),5'-bisphosphate nucleotidase activity"/>
    <property type="evidence" value="ECO:0007669"/>
    <property type="project" value="UniProtKB-UniRule"/>
</dbReference>
<evidence type="ECO:0000256" key="9">
    <source>
        <dbReference type="HAMAP-Rule" id="MF_02095"/>
    </source>
</evidence>
<dbReference type="InterPro" id="IPR006240">
    <property type="entry name" value="CysQ"/>
</dbReference>
<accession>A0A2A5WSY2</accession>
<evidence type="ECO:0000256" key="10">
    <source>
        <dbReference type="PIRSR" id="PIRSR600760-2"/>
    </source>
</evidence>
<keyword evidence="8 9" id="KW-0472">Membrane</keyword>
<dbReference type="InterPro" id="IPR020550">
    <property type="entry name" value="Inositol_monophosphatase_CS"/>
</dbReference>
<dbReference type="InterPro" id="IPR000760">
    <property type="entry name" value="Inositol_monophosphatase-like"/>
</dbReference>
<feature type="binding site" evidence="10">
    <location>
        <position position="94"/>
    </location>
    <ligand>
        <name>Mg(2+)</name>
        <dbReference type="ChEBI" id="CHEBI:18420"/>
        <label>1</label>
        <note>catalytic</note>
    </ligand>
</feature>
<comment type="cofactor">
    <cofactor evidence="9 10">
        <name>Mg(2+)</name>
        <dbReference type="ChEBI" id="CHEBI:18420"/>
    </cofactor>
</comment>
<feature type="binding site" evidence="9">
    <location>
        <position position="91"/>
    </location>
    <ligand>
        <name>Mg(2+)</name>
        <dbReference type="ChEBI" id="CHEBI:18420"/>
        <label>1</label>
    </ligand>
</feature>
<dbReference type="GO" id="GO:0005886">
    <property type="term" value="C:plasma membrane"/>
    <property type="evidence" value="ECO:0007669"/>
    <property type="project" value="UniProtKB-SubCell"/>
</dbReference>
<comment type="similarity">
    <text evidence="2 9">Belongs to the inositol monophosphatase superfamily. CysQ family.</text>
</comment>
<dbReference type="Gene3D" id="3.40.190.80">
    <property type="match status" value="1"/>
</dbReference>
<keyword evidence="3 9" id="KW-1003">Cell membrane</keyword>
<dbReference type="Pfam" id="PF00459">
    <property type="entry name" value="Inositol_P"/>
    <property type="match status" value="1"/>
</dbReference>
<feature type="binding site" evidence="9">
    <location>
        <position position="91"/>
    </location>
    <ligand>
        <name>Mg(2+)</name>
        <dbReference type="ChEBI" id="CHEBI:18420"/>
        <label>2</label>
    </ligand>
</feature>
<comment type="caution">
    <text evidence="11">The sequence shown here is derived from an EMBL/GenBank/DDBJ whole genome shotgun (WGS) entry which is preliminary data.</text>
</comment>
<reference evidence="11 12" key="1">
    <citation type="submission" date="2017-08" db="EMBL/GenBank/DDBJ databases">
        <title>Fine stratification of microbial communities through a metagenomic profile of the photic zone.</title>
        <authorList>
            <person name="Haro-Moreno J.M."/>
            <person name="Lopez-Perez M."/>
            <person name="De La Torre J."/>
            <person name="Picazo A."/>
            <person name="Camacho A."/>
            <person name="Rodriguez-Valera F."/>
        </authorList>
    </citation>
    <scope>NUCLEOTIDE SEQUENCE [LARGE SCALE GENOMIC DNA]</scope>
    <source>
        <strain evidence="11">MED-G24</strain>
    </source>
</reference>
<dbReference type="PANTHER" id="PTHR43028:SF5">
    <property type="entry name" value="3'(2'),5'-BISPHOSPHATE NUCLEOTIDASE 1"/>
    <property type="match status" value="1"/>
</dbReference>
<feature type="binding site" evidence="9">
    <location>
        <position position="94"/>
    </location>
    <ligand>
        <name>Mg(2+)</name>
        <dbReference type="ChEBI" id="CHEBI:18420"/>
        <label>2</label>
    </ligand>
</feature>
<sequence length="279" mass="30444">MSSLVTTELVDALVGYAREAGRAVLEIYEREDFGVTTKADESPLTEADLASHRILMAGLRSVSEELPILSEESEMPPYDERRQWSAYFLIDPLDGTKEFINRNGEFTVNIALIEAGVAVMGVVHVPVTGVTYIGFTGSDSRSARVIDGDDNAVPISTRSQSPSSLGVVGSRRHGSEALSAMVNRLQDEFADVEFLSMGSSLKLCLVAEGKADFYPRVAPTCEWDTAAAQAVVEAAGGCVVDDALNVLRYNQKDDILNPHFFVFGDTDADWINRIERIRC</sequence>
<dbReference type="EMBL" id="NTKD01000022">
    <property type="protein sequence ID" value="PDH39592.1"/>
    <property type="molecule type" value="Genomic_DNA"/>
</dbReference>
<dbReference type="GO" id="GO:0050427">
    <property type="term" value="P:3'-phosphoadenosine 5'-phosphosulfate metabolic process"/>
    <property type="evidence" value="ECO:0007669"/>
    <property type="project" value="TreeGrafter"/>
</dbReference>
<evidence type="ECO:0000313" key="11">
    <source>
        <dbReference type="EMBL" id="PDH39592.1"/>
    </source>
</evidence>
<evidence type="ECO:0000256" key="2">
    <source>
        <dbReference type="ARBA" id="ARBA00005289"/>
    </source>
</evidence>
<feature type="binding site" evidence="10">
    <location>
        <position position="224"/>
    </location>
    <ligand>
        <name>Mg(2+)</name>
        <dbReference type="ChEBI" id="CHEBI:18420"/>
        <label>1</label>
        <note>catalytic</note>
    </ligand>
</feature>
<feature type="binding site" evidence="9">
    <location>
        <begin position="93"/>
        <end position="96"/>
    </location>
    <ligand>
        <name>substrate</name>
    </ligand>
</feature>
<keyword evidence="7 9" id="KW-0460">Magnesium</keyword>
<proteinExistence type="inferred from homology"/>
<protein>
    <recommendedName>
        <fullName evidence="9">3'(2'),5'-bisphosphate nucleotidase CysQ</fullName>
        <ecNumber evidence="9">3.1.3.7</ecNumber>
    </recommendedName>
    <alternativeName>
        <fullName evidence="9">3'(2'),5-bisphosphonucleoside 3'(2')-phosphohydrolase</fullName>
    </alternativeName>
    <alternativeName>
        <fullName evidence="9">3'-phosphoadenosine 5'-phosphate phosphatase</fullName>
        <shortName evidence="9">PAP phosphatase</shortName>
    </alternativeName>
</protein>
<dbReference type="HAMAP" id="MF_02095">
    <property type="entry name" value="CysQ"/>
    <property type="match status" value="1"/>
</dbReference>
<dbReference type="Proteomes" id="UP000219327">
    <property type="component" value="Unassembled WGS sequence"/>
</dbReference>
<evidence type="ECO:0000256" key="8">
    <source>
        <dbReference type="ARBA" id="ARBA00023136"/>
    </source>
</evidence>